<proteinExistence type="predicted"/>
<gene>
    <name evidence="1" type="ORF">HMPREF9440_00071</name>
</gene>
<dbReference type="RefSeq" id="WP_008540383.1">
    <property type="nucleotide sequence ID" value="NZ_JH604840.1"/>
</dbReference>
<organism evidence="1 2">
    <name type="scientific">Sutterella parvirubra YIT 11816</name>
    <dbReference type="NCBI Taxonomy" id="762967"/>
    <lineage>
        <taxon>Bacteria</taxon>
        <taxon>Pseudomonadati</taxon>
        <taxon>Pseudomonadota</taxon>
        <taxon>Betaproteobacteria</taxon>
        <taxon>Burkholderiales</taxon>
        <taxon>Sutterellaceae</taxon>
        <taxon>Sutterella</taxon>
    </lineage>
</organism>
<keyword evidence="2" id="KW-1185">Reference proteome</keyword>
<dbReference type="Proteomes" id="UP000004956">
    <property type="component" value="Unassembled WGS sequence"/>
</dbReference>
<name>H3KBH6_9BURK</name>
<dbReference type="EMBL" id="AFBQ01000006">
    <property type="protein sequence ID" value="EHY32535.1"/>
    <property type="molecule type" value="Genomic_DNA"/>
</dbReference>
<dbReference type="PATRIC" id="fig|762967.3.peg.63"/>
<evidence type="ECO:0000313" key="1">
    <source>
        <dbReference type="EMBL" id="EHY32535.1"/>
    </source>
</evidence>
<evidence type="ECO:0000313" key="2">
    <source>
        <dbReference type="Proteomes" id="UP000004956"/>
    </source>
</evidence>
<dbReference type="AlphaFoldDB" id="H3KBH6"/>
<protein>
    <submittedName>
        <fullName evidence="1">Uncharacterized protein</fullName>
    </submittedName>
</protein>
<dbReference type="STRING" id="762967.HMPREF9440_00071"/>
<sequence>MSKKSHRRQAKPAAVQAYPVSDALGDVLSRALTAFDRADPEATARVLPEVEDSAELIPHPYLRMFVGAALRLPEINSREGAEGGLRQLKKVSKALGLAHFEGLPALAVEVLSRRLTISTRNYDLALRGLDDLIATLDRGEASTGSPVFDRYLQRYAHETRYLAETGSQSVGNGPSPIFEHGHFVEDLPFGDASWHPRLITRTTSFVEQVQEASETRLLQIDADDNDGFFKVLDETRSLQERIADRTFAIVLPQLRAESFGTFPADVRVKTFANLSTILNMFENGETAVQAALALEFLQKPGLLVVPKQWGPETAKDIATTTLAGLLLSRLASDEPLKPQKRSAPEALRTPAFERWQKLLGTETLSAQTFEAAAASEPVPALQDLYRWLAGFMQTISQAQRSVAQKRVDQAHAEEVLRRLKAVRFGEKIRAADQLRLLAETYGCVGAMLETSPAFAEKLRLAAELQEDAPILQTVSPNPLLREEHCFALIRLRRLFSWENMEDRLSDIDFDDGVNDDFEGGEVFLDGEVWDGEEDGRKVVHVRFDLHV</sequence>
<dbReference type="HOGENOM" id="CLU_497742_0_0_4"/>
<comment type="caution">
    <text evidence="1">The sequence shown here is derived from an EMBL/GenBank/DDBJ whole genome shotgun (WGS) entry which is preliminary data.</text>
</comment>
<reference evidence="1 2" key="1">
    <citation type="submission" date="2011-11" db="EMBL/GenBank/DDBJ databases">
        <authorList>
            <person name="Weinstock G."/>
            <person name="Sodergren E."/>
            <person name="Clifton S."/>
            <person name="Fulton L."/>
            <person name="Fulton B."/>
            <person name="Courtney L."/>
            <person name="Fronick C."/>
            <person name="Harrison M."/>
            <person name="Strong C."/>
            <person name="Farmer C."/>
            <person name="Delahaunty K."/>
            <person name="Markovic C."/>
            <person name="Hall O."/>
            <person name="Minx P."/>
            <person name="Tomlinson C."/>
            <person name="Mitreva M."/>
            <person name="Hou S."/>
            <person name="Chen J."/>
            <person name="Wollam A."/>
            <person name="Pepin K.H."/>
            <person name="Johnson M."/>
            <person name="Bhonagiri V."/>
            <person name="Zhang X."/>
            <person name="Suruliraj S."/>
            <person name="Warren W."/>
            <person name="Chinwalla A."/>
            <person name="Mardis E.R."/>
            <person name="Wilson R.K."/>
        </authorList>
    </citation>
    <scope>NUCLEOTIDE SEQUENCE [LARGE SCALE GENOMIC DNA]</scope>
    <source>
        <strain evidence="1 2">YIT 11816</strain>
    </source>
</reference>
<accession>H3KBH6</accession>